<organism evidence="2">
    <name type="scientific">bioreactor metagenome</name>
    <dbReference type="NCBI Taxonomy" id="1076179"/>
    <lineage>
        <taxon>unclassified sequences</taxon>
        <taxon>metagenomes</taxon>
        <taxon>ecological metagenomes</taxon>
    </lineage>
</organism>
<dbReference type="CDD" id="cd11528">
    <property type="entry name" value="NTP-PPase_MazG_Nterm"/>
    <property type="match status" value="1"/>
</dbReference>
<dbReference type="GO" id="GO:0047693">
    <property type="term" value="F:ATP diphosphatase activity"/>
    <property type="evidence" value="ECO:0007669"/>
    <property type="project" value="UniProtKB-EC"/>
</dbReference>
<dbReference type="GO" id="GO:0046052">
    <property type="term" value="P:UTP catabolic process"/>
    <property type="evidence" value="ECO:0007669"/>
    <property type="project" value="TreeGrafter"/>
</dbReference>
<dbReference type="SUPFAM" id="SSF101386">
    <property type="entry name" value="all-alpha NTP pyrophosphatases"/>
    <property type="match status" value="2"/>
</dbReference>
<dbReference type="Gene3D" id="1.10.287.1080">
    <property type="entry name" value="MazG-like"/>
    <property type="match status" value="2"/>
</dbReference>
<sequence length="314" mass="35865">MYSIYSNSIMSIPSVNLFSRRASPAILFAMIDYTMEKKTTLDAALMQLFTIVQLLRSKDGCPWDREQTHKSVATNLLDETYEYIDTLVSEDIGGQREEIGDVLLNAMMLLEMHQESDPQFVIDSLNDVCEKLIRRHPHVFSDQVVSGSSEVLDVWNSIKVNVEGKTHDSDDFFSRVPASLPPLEKANEIQKKIRKVGFDWPTVEGVVEKVKEELSEVVVAKDNPDEKREDLEMELGDLLFAVVNLCRYLGYNPSVALHRSNQKMLRRFNALYSLAKRRGVKLDQDHVDEMDELWNEIKAIETRDAYGTASEQNA</sequence>
<dbReference type="GO" id="GO:0046076">
    <property type="term" value="P:dTTP catabolic process"/>
    <property type="evidence" value="ECO:0007669"/>
    <property type="project" value="TreeGrafter"/>
</dbReference>
<evidence type="ECO:0000259" key="1">
    <source>
        <dbReference type="Pfam" id="PF03819"/>
    </source>
</evidence>
<dbReference type="NCBIfam" id="TIGR00444">
    <property type="entry name" value="mazG"/>
    <property type="match status" value="1"/>
</dbReference>
<keyword evidence="2" id="KW-0378">Hydrolase</keyword>
<feature type="domain" description="NTP pyrophosphohydrolase MazG-like" evidence="1">
    <location>
        <begin position="205"/>
        <end position="267"/>
    </location>
</feature>
<dbReference type="NCBIfam" id="NF007113">
    <property type="entry name" value="PRK09562.1"/>
    <property type="match status" value="1"/>
</dbReference>
<dbReference type="EC" id="3.6.1.8" evidence="2"/>
<protein>
    <submittedName>
        <fullName evidence="2">Nucleoside triphosphate pyrophosphohydrolase</fullName>
        <ecNumber evidence="2">3.6.1.8</ecNumber>
    </submittedName>
</protein>
<dbReference type="InterPro" id="IPR011551">
    <property type="entry name" value="NTP_PyrPHydrolase_MazG"/>
</dbReference>
<dbReference type="GO" id="GO:0046047">
    <property type="term" value="P:TTP catabolic process"/>
    <property type="evidence" value="ECO:0007669"/>
    <property type="project" value="TreeGrafter"/>
</dbReference>
<accession>A0A644YKC4</accession>
<dbReference type="InterPro" id="IPR004518">
    <property type="entry name" value="MazG-like_dom"/>
</dbReference>
<dbReference type="Pfam" id="PF03819">
    <property type="entry name" value="MazG"/>
    <property type="match status" value="2"/>
</dbReference>
<dbReference type="GO" id="GO:0046081">
    <property type="term" value="P:dUTP catabolic process"/>
    <property type="evidence" value="ECO:0007669"/>
    <property type="project" value="TreeGrafter"/>
</dbReference>
<dbReference type="GO" id="GO:0006203">
    <property type="term" value="P:dGTP catabolic process"/>
    <property type="evidence" value="ECO:0007669"/>
    <property type="project" value="TreeGrafter"/>
</dbReference>
<gene>
    <name evidence="2" type="primary">mazG_16</name>
    <name evidence="2" type="ORF">SDC9_73078</name>
</gene>
<dbReference type="CDD" id="cd11529">
    <property type="entry name" value="NTP-PPase_MazG_Cterm"/>
    <property type="match status" value="1"/>
</dbReference>
<comment type="caution">
    <text evidence="2">The sequence shown here is derived from an EMBL/GenBank/DDBJ whole genome shotgun (WGS) entry which is preliminary data.</text>
</comment>
<dbReference type="AlphaFoldDB" id="A0A644YKC4"/>
<name>A0A644YKC4_9ZZZZ</name>
<dbReference type="InterPro" id="IPR048015">
    <property type="entry name" value="NTP-PPase_MazG-like_N"/>
</dbReference>
<feature type="domain" description="NTP pyrophosphohydrolase MazG-like" evidence="1">
    <location>
        <begin position="67"/>
        <end position="140"/>
    </location>
</feature>
<dbReference type="EMBL" id="VSSQ01004770">
    <property type="protein sequence ID" value="MPM26574.1"/>
    <property type="molecule type" value="Genomic_DNA"/>
</dbReference>
<proteinExistence type="predicted"/>
<dbReference type="InterPro" id="IPR048011">
    <property type="entry name" value="NTP-PPase_MazG-like_C"/>
</dbReference>
<reference evidence="2" key="1">
    <citation type="submission" date="2019-08" db="EMBL/GenBank/DDBJ databases">
        <authorList>
            <person name="Kucharzyk K."/>
            <person name="Murdoch R.W."/>
            <person name="Higgins S."/>
            <person name="Loffler F."/>
        </authorList>
    </citation>
    <scope>NUCLEOTIDE SEQUENCE</scope>
</reference>
<evidence type="ECO:0000313" key="2">
    <source>
        <dbReference type="EMBL" id="MPM26574.1"/>
    </source>
</evidence>
<dbReference type="PANTHER" id="PTHR30522">
    <property type="entry name" value="NUCLEOSIDE TRIPHOSPHATE PYROPHOSPHOHYDROLASE"/>
    <property type="match status" value="1"/>
</dbReference>
<dbReference type="GO" id="GO:0046061">
    <property type="term" value="P:dATP catabolic process"/>
    <property type="evidence" value="ECO:0007669"/>
    <property type="project" value="TreeGrafter"/>
</dbReference>
<dbReference type="PANTHER" id="PTHR30522:SF0">
    <property type="entry name" value="NUCLEOSIDE TRIPHOSPHATE PYROPHOSPHOHYDROLASE"/>
    <property type="match status" value="1"/>
</dbReference>